<evidence type="ECO:0000256" key="3">
    <source>
        <dbReference type="ARBA" id="ARBA00022692"/>
    </source>
</evidence>
<keyword evidence="2" id="KW-1003">Cell membrane</keyword>
<keyword evidence="6" id="KW-0675">Receptor</keyword>
<sequence>MHATFQGHISAFLTKDEYRPTVEKLEDLRDSRYTAIYVTSGLAAFIDDPVLREKLVVHDPDCSFRVIGNDSVTCIVDIVFLLKSAFENHFHMSNNPIRESVYYYVTQDEDNWPLKKRFDTFLMWVEQSGIIRKWVNNDGLENAIASQKRIATMSEIHHRPISLAMLEFIFIIYGFGILLAIISFGFEMWIKSSLFKKRQDKRRLNFWFLQNKMRRVGVTQNPFQNRLNKITVTVKIFRVK</sequence>
<keyword evidence="5 8" id="KW-0472">Membrane</keyword>
<evidence type="ECO:0000256" key="4">
    <source>
        <dbReference type="ARBA" id="ARBA00022989"/>
    </source>
</evidence>
<evidence type="ECO:0000256" key="8">
    <source>
        <dbReference type="SAM" id="Phobius"/>
    </source>
</evidence>
<reference evidence="9" key="2">
    <citation type="submission" date="2023-03" db="EMBL/GenBank/DDBJ databases">
        <authorList>
            <person name="Inwood S.N."/>
            <person name="Skelly J.G."/>
            <person name="Guhlin J."/>
            <person name="Harrop T.W.R."/>
            <person name="Goldson S.G."/>
            <person name="Dearden P.K."/>
        </authorList>
    </citation>
    <scope>NUCLEOTIDE SEQUENCE</scope>
    <source>
        <strain evidence="9">Lincoln</strain>
        <tissue evidence="9">Whole body</tissue>
    </source>
</reference>
<evidence type="ECO:0000256" key="5">
    <source>
        <dbReference type="ARBA" id="ARBA00023136"/>
    </source>
</evidence>
<organism evidence="9 10">
    <name type="scientific">Microctonus hyperodae</name>
    <name type="common">Parasitoid wasp</name>
    <dbReference type="NCBI Taxonomy" id="165561"/>
    <lineage>
        <taxon>Eukaryota</taxon>
        <taxon>Metazoa</taxon>
        <taxon>Ecdysozoa</taxon>
        <taxon>Arthropoda</taxon>
        <taxon>Hexapoda</taxon>
        <taxon>Insecta</taxon>
        <taxon>Pterygota</taxon>
        <taxon>Neoptera</taxon>
        <taxon>Endopterygota</taxon>
        <taxon>Hymenoptera</taxon>
        <taxon>Apocrita</taxon>
        <taxon>Ichneumonoidea</taxon>
        <taxon>Braconidae</taxon>
        <taxon>Euphorinae</taxon>
        <taxon>Microctonus</taxon>
    </lineage>
</organism>
<gene>
    <name evidence="9" type="ORF">PV327_008108</name>
</gene>
<evidence type="ECO:0000313" key="10">
    <source>
        <dbReference type="Proteomes" id="UP001168972"/>
    </source>
</evidence>
<dbReference type="Proteomes" id="UP001168972">
    <property type="component" value="Unassembled WGS sequence"/>
</dbReference>
<proteinExistence type="predicted"/>
<dbReference type="InterPro" id="IPR052192">
    <property type="entry name" value="Insect_Ionotropic_Sensory_Rcpt"/>
</dbReference>
<feature type="transmembrane region" description="Helical" evidence="8">
    <location>
        <begin position="168"/>
        <end position="190"/>
    </location>
</feature>
<evidence type="ECO:0000256" key="1">
    <source>
        <dbReference type="ARBA" id="ARBA00004651"/>
    </source>
</evidence>
<reference evidence="9" key="1">
    <citation type="journal article" date="2023" name="bioRxiv">
        <title>Scaffold-level genome assemblies of two parasitoid biocontrol wasps reveal the parthenogenesis mechanism and an associated novel virus.</title>
        <authorList>
            <person name="Inwood S."/>
            <person name="Skelly J."/>
            <person name="Guhlin J."/>
            <person name="Harrop T."/>
            <person name="Goldson S."/>
            <person name="Dearden P."/>
        </authorList>
    </citation>
    <scope>NUCLEOTIDE SEQUENCE</scope>
    <source>
        <strain evidence="9">Lincoln</strain>
        <tissue evidence="9">Whole body</tissue>
    </source>
</reference>
<keyword evidence="10" id="KW-1185">Reference proteome</keyword>
<keyword evidence="3 8" id="KW-0812">Transmembrane</keyword>
<dbReference type="PANTHER" id="PTHR42643">
    <property type="entry name" value="IONOTROPIC RECEPTOR 20A-RELATED"/>
    <property type="match status" value="1"/>
</dbReference>
<comment type="caution">
    <text evidence="9">The sequence shown here is derived from an EMBL/GenBank/DDBJ whole genome shotgun (WGS) entry which is preliminary data.</text>
</comment>
<dbReference type="GO" id="GO:0005886">
    <property type="term" value="C:plasma membrane"/>
    <property type="evidence" value="ECO:0007669"/>
    <property type="project" value="UniProtKB-SubCell"/>
</dbReference>
<accession>A0AA39F2F3</accession>
<evidence type="ECO:0000256" key="6">
    <source>
        <dbReference type="ARBA" id="ARBA00023170"/>
    </source>
</evidence>
<evidence type="ECO:0000256" key="2">
    <source>
        <dbReference type="ARBA" id="ARBA00022475"/>
    </source>
</evidence>
<keyword evidence="7" id="KW-0325">Glycoprotein</keyword>
<dbReference type="PANTHER" id="PTHR42643:SF30">
    <property type="entry name" value="IONOTROPIC RECEPTOR 40A-RELATED"/>
    <property type="match status" value="1"/>
</dbReference>
<keyword evidence="4 8" id="KW-1133">Transmembrane helix</keyword>
<name>A0AA39F2F3_MICHY</name>
<evidence type="ECO:0000313" key="9">
    <source>
        <dbReference type="EMBL" id="KAK0161689.1"/>
    </source>
</evidence>
<protein>
    <submittedName>
        <fullName evidence="9">Uncharacterized protein</fullName>
    </submittedName>
</protein>
<comment type="subcellular location">
    <subcellularLocation>
        <location evidence="1">Cell membrane</location>
        <topology evidence="1">Multi-pass membrane protein</topology>
    </subcellularLocation>
</comment>
<evidence type="ECO:0000256" key="7">
    <source>
        <dbReference type="ARBA" id="ARBA00023180"/>
    </source>
</evidence>
<dbReference type="EMBL" id="JAQQBR010001834">
    <property type="protein sequence ID" value="KAK0161689.1"/>
    <property type="molecule type" value="Genomic_DNA"/>
</dbReference>
<dbReference type="AlphaFoldDB" id="A0AA39F2F3"/>